<organism evidence="1 2">
    <name type="scientific">Clostridium tagluense</name>
    <dbReference type="NCBI Taxonomy" id="360422"/>
    <lineage>
        <taxon>Bacteria</taxon>
        <taxon>Bacillati</taxon>
        <taxon>Bacillota</taxon>
        <taxon>Clostridia</taxon>
        <taxon>Eubacteriales</taxon>
        <taxon>Clostridiaceae</taxon>
        <taxon>Clostridium</taxon>
    </lineage>
</organism>
<dbReference type="RefSeq" id="WP_125003608.1">
    <property type="nucleotide sequence ID" value="NZ_BHYK01000020.1"/>
</dbReference>
<evidence type="ECO:0000313" key="2">
    <source>
        <dbReference type="Proteomes" id="UP000287872"/>
    </source>
</evidence>
<dbReference type="AlphaFoldDB" id="A0A401UQ18"/>
<keyword evidence="2" id="KW-1185">Reference proteome</keyword>
<dbReference type="EMBL" id="BHYK01000020">
    <property type="protein sequence ID" value="GCD11629.1"/>
    <property type="molecule type" value="Genomic_DNA"/>
</dbReference>
<comment type="caution">
    <text evidence="1">The sequence shown here is derived from an EMBL/GenBank/DDBJ whole genome shotgun (WGS) entry which is preliminary data.</text>
</comment>
<proteinExistence type="predicted"/>
<accession>A0A401UQ18</accession>
<evidence type="ECO:0000313" key="1">
    <source>
        <dbReference type="EMBL" id="GCD11629.1"/>
    </source>
</evidence>
<protein>
    <submittedName>
        <fullName evidence="1">Uncharacterized protein</fullName>
    </submittedName>
</protein>
<reference evidence="1 2" key="1">
    <citation type="submission" date="2018-11" db="EMBL/GenBank/DDBJ databases">
        <title>Genome sequencing and assembly of Clostridium tagluense strain A121.</title>
        <authorList>
            <person name="Murakami T."/>
            <person name="Segawa T."/>
            <person name="Shcherbakova V.A."/>
            <person name="Mori H."/>
            <person name="Yoshimura Y."/>
        </authorList>
    </citation>
    <scope>NUCLEOTIDE SEQUENCE [LARGE SCALE GENOMIC DNA]</scope>
    <source>
        <strain evidence="1 2">A121</strain>
    </source>
</reference>
<sequence length="253" mass="29575">MINNYFDYCEKNWNVWLNKQDIQEQMFEKYFDLRYCAEPYLRFIKDNNEKLNSIYFLTTNPGGGFEQQDIEYILQNKSIIKNDLPYHDNAKNLADYYKENLIGTSKHRITHMDYLAQKCGYDNFIQIESIPYHSKKLPGKNRLTKLIKSSNNSISEYINITKEYLADKNVIAIQAGKPKNIKELNDWYKLQCEIIGLEIGKSEYISINDRDTIGMYIQKENNTIKALCLRAGANDLPGPNGCDIIAKKYNTLK</sequence>
<dbReference type="Proteomes" id="UP000287872">
    <property type="component" value="Unassembled WGS sequence"/>
</dbReference>
<gene>
    <name evidence="1" type="ORF">Ctaglu_32520</name>
</gene>
<name>A0A401UQ18_9CLOT</name>